<feature type="binding site" evidence="5">
    <location>
        <position position="249"/>
    </location>
    <ligand>
        <name>Zn(2+)</name>
        <dbReference type="ChEBI" id="CHEBI:29105"/>
    </ligand>
</feature>
<keyword evidence="9" id="KW-1185">Reference proteome</keyword>
<accession>A0A1H1LFX7</accession>
<evidence type="ECO:0000256" key="1">
    <source>
        <dbReference type="ARBA" id="ARBA00004141"/>
    </source>
</evidence>
<keyword evidence="5" id="KW-0479">Metal-binding</keyword>
<evidence type="ECO:0000256" key="2">
    <source>
        <dbReference type="ARBA" id="ARBA00022692"/>
    </source>
</evidence>
<proteinExistence type="predicted"/>
<dbReference type="GO" id="GO:0046872">
    <property type="term" value="F:metal ion binding"/>
    <property type="evidence" value="ECO:0007669"/>
    <property type="project" value="UniProtKB-KW"/>
</dbReference>
<evidence type="ECO:0000313" key="9">
    <source>
        <dbReference type="Proteomes" id="UP000199700"/>
    </source>
</evidence>
<feature type="transmembrane region" description="Helical" evidence="7">
    <location>
        <begin position="186"/>
        <end position="206"/>
    </location>
</feature>
<feature type="transmembrane region" description="Helical" evidence="7">
    <location>
        <begin position="212"/>
        <end position="232"/>
    </location>
</feature>
<dbReference type="STRING" id="629680.SAMN04489751_0261"/>
<feature type="binding site" evidence="5">
    <location>
        <position position="117"/>
    </location>
    <ligand>
        <name>Zn(2+)</name>
        <dbReference type="ChEBI" id="CHEBI:29105"/>
    </ligand>
</feature>
<feature type="transmembrane region" description="Helical" evidence="7">
    <location>
        <begin position="244"/>
        <end position="270"/>
    </location>
</feature>
<feature type="transmembrane region" description="Helical" evidence="7">
    <location>
        <begin position="97"/>
        <end position="116"/>
    </location>
</feature>
<evidence type="ECO:0000256" key="4">
    <source>
        <dbReference type="ARBA" id="ARBA00023136"/>
    </source>
</evidence>
<evidence type="ECO:0000256" key="7">
    <source>
        <dbReference type="SAM" id="Phobius"/>
    </source>
</evidence>
<feature type="transmembrane region" description="Helical" evidence="7">
    <location>
        <begin position="159"/>
        <end position="179"/>
    </location>
</feature>
<evidence type="ECO:0000256" key="5">
    <source>
        <dbReference type="PIRSR" id="PIRSR604254-1"/>
    </source>
</evidence>
<protein>
    <submittedName>
        <fullName evidence="8">Hemolysin III</fullName>
    </submittedName>
</protein>
<dbReference type="EMBL" id="LT629739">
    <property type="protein sequence ID" value="SDR73413.1"/>
    <property type="molecule type" value="Genomic_DNA"/>
</dbReference>
<evidence type="ECO:0000256" key="6">
    <source>
        <dbReference type="SAM" id="MobiDB-lite"/>
    </source>
</evidence>
<dbReference type="Pfam" id="PF03006">
    <property type="entry name" value="HlyIII"/>
    <property type="match status" value="1"/>
</dbReference>
<dbReference type="PANTHER" id="PTHR20855">
    <property type="entry name" value="ADIPOR/PROGESTIN RECEPTOR-RELATED"/>
    <property type="match status" value="1"/>
</dbReference>
<evidence type="ECO:0000313" key="8">
    <source>
        <dbReference type="EMBL" id="SDR73413.1"/>
    </source>
</evidence>
<name>A0A1H1LFX7_BRESA</name>
<dbReference type="AlphaFoldDB" id="A0A1H1LFX7"/>
<keyword evidence="5" id="KW-0862">Zinc</keyword>
<evidence type="ECO:0000256" key="3">
    <source>
        <dbReference type="ARBA" id="ARBA00022989"/>
    </source>
</evidence>
<gene>
    <name evidence="8" type="ORF">SAMN04489751_0261</name>
</gene>
<dbReference type="PANTHER" id="PTHR20855:SF3">
    <property type="entry name" value="LD03007P"/>
    <property type="match status" value="1"/>
</dbReference>
<keyword evidence="2 7" id="KW-0812">Transmembrane</keyword>
<dbReference type="RefSeq" id="WP_092102198.1">
    <property type="nucleotide sequence ID" value="NZ_LT629739.1"/>
</dbReference>
<feature type="compositionally biased region" description="Basic and acidic residues" evidence="6">
    <location>
        <begin position="16"/>
        <end position="28"/>
    </location>
</feature>
<dbReference type="InterPro" id="IPR004254">
    <property type="entry name" value="AdipoR/HlyIII-related"/>
</dbReference>
<reference evidence="8" key="1">
    <citation type="submission" date="2016-10" db="EMBL/GenBank/DDBJ databases">
        <authorList>
            <person name="Varghese N."/>
            <person name="Submissions S."/>
        </authorList>
    </citation>
    <scope>NUCLEOTIDE SEQUENCE [LARGE SCALE GENOMIC DNA]</scope>
    <source>
        <strain evidence="8">DSM 22082</strain>
    </source>
</reference>
<organism evidence="8 9">
    <name type="scientific">Brevibacterium sandarakinum</name>
    <dbReference type="NCBI Taxonomy" id="629680"/>
    <lineage>
        <taxon>Bacteria</taxon>
        <taxon>Bacillati</taxon>
        <taxon>Actinomycetota</taxon>
        <taxon>Actinomycetes</taxon>
        <taxon>Micrococcales</taxon>
        <taxon>Brevibacteriaceae</taxon>
        <taxon>Brevibacterium</taxon>
    </lineage>
</organism>
<feature type="transmembrane region" description="Helical" evidence="7">
    <location>
        <begin position="70"/>
        <end position="91"/>
    </location>
</feature>
<sequence>MNASVTEPSSPGPEGQRPERQRSEDQRSVDSTPSAESRAGYPVHIARRRSALRRELGKLAGQVKPKLRGWFHAAAFPVAMLGGLALVIISPTIESRIAAAIFAITGMLLFGTSAVYHRGRWRTRARLILRRLDHANIFLITAGTYTPLAVLTLRTDQTILLLSVLWGAAILGAAFRTIFTTAPRWLFVPIYVGFGVAGVGYIPQIWASNPAVGILVVAGGVCYIVGAVIYGIKKPNPSPKWLGFHEIFHILTIAGYGCHLAALLVAAVAAY</sequence>
<feature type="region of interest" description="Disordered" evidence="6">
    <location>
        <begin position="1"/>
        <end position="40"/>
    </location>
</feature>
<dbReference type="Proteomes" id="UP000199700">
    <property type="component" value="Chromosome"/>
</dbReference>
<keyword evidence="4 7" id="KW-0472">Membrane</keyword>
<feature type="binding site" evidence="5">
    <location>
        <position position="245"/>
    </location>
    <ligand>
        <name>Zn(2+)</name>
        <dbReference type="ChEBI" id="CHEBI:29105"/>
    </ligand>
</feature>
<dbReference type="OrthoDB" id="9813689at2"/>
<comment type="subcellular location">
    <subcellularLocation>
        <location evidence="1">Membrane</location>
        <topology evidence="1">Multi-pass membrane protein</topology>
    </subcellularLocation>
</comment>
<dbReference type="GO" id="GO:0016020">
    <property type="term" value="C:membrane"/>
    <property type="evidence" value="ECO:0007669"/>
    <property type="project" value="UniProtKB-SubCell"/>
</dbReference>
<keyword evidence="3 7" id="KW-1133">Transmembrane helix</keyword>